<dbReference type="Pfam" id="PF00378">
    <property type="entry name" value="ECH_1"/>
    <property type="match status" value="1"/>
</dbReference>
<dbReference type="PANTHER" id="PTHR43459">
    <property type="entry name" value="ENOYL-COA HYDRATASE"/>
    <property type="match status" value="1"/>
</dbReference>
<sequence length="276" mass="30766">MVNQGKRLVVNEILPEYWRITIDNPPINLYDPEMFAELRTLMDRIEADEDLKIIVFDSANPDYFIAHYDIIRGGIVPDMPGAAKFTEWPSFVTRLANTGVVSVAAIRGRARGHGSELALACDIRFASREKAILCQVEVGVSVVPGGGATEWLTSLAGRSRALEILVGSEDFDADTAEKYGWINRAIPDAELDNFVDSFARRVARFDKGALELAKKLVNSRAGIPSEADRWSSNHSFLETSEWPSTQRTSQMILERGYCKAGDFELNLGRHLGEMER</sequence>
<name>A0A499UNM3_9ACTN</name>
<organism evidence="1 2">
    <name type="scientific">Streptomyces antimycoticus</name>
    <dbReference type="NCBI Taxonomy" id="68175"/>
    <lineage>
        <taxon>Bacteria</taxon>
        <taxon>Bacillati</taxon>
        <taxon>Actinomycetota</taxon>
        <taxon>Actinomycetes</taxon>
        <taxon>Kitasatosporales</taxon>
        <taxon>Streptomycetaceae</taxon>
        <taxon>Streptomyces</taxon>
        <taxon>Streptomyces violaceusniger group</taxon>
    </lineage>
</organism>
<gene>
    <name evidence="1" type="ORF">SSPO_062120</name>
</gene>
<protein>
    <submittedName>
        <fullName evidence="1">Enoyl-CoA hydratase</fullName>
    </submittedName>
</protein>
<dbReference type="AlphaFoldDB" id="A0A499UNM3"/>
<dbReference type="SUPFAM" id="SSF52096">
    <property type="entry name" value="ClpP/crotonase"/>
    <property type="match status" value="1"/>
</dbReference>
<dbReference type="CDD" id="cd06558">
    <property type="entry name" value="crotonase-like"/>
    <property type="match status" value="1"/>
</dbReference>
<dbReference type="Gene3D" id="3.90.226.10">
    <property type="entry name" value="2-enoyl-CoA Hydratase, Chain A, domain 1"/>
    <property type="match status" value="1"/>
</dbReference>
<dbReference type="InterPro" id="IPR001753">
    <property type="entry name" value="Enoyl-CoA_hydra/iso"/>
</dbReference>
<dbReference type="InterPro" id="IPR029045">
    <property type="entry name" value="ClpP/crotonase-like_dom_sf"/>
</dbReference>
<evidence type="ECO:0000313" key="1">
    <source>
        <dbReference type="EMBL" id="BBJ43494.1"/>
    </source>
</evidence>
<accession>A0A499UNM3</accession>
<evidence type="ECO:0000313" key="2">
    <source>
        <dbReference type="Proteomes" id="UP000463951"/>
    </source>
</evidence>
<dbReference type="PANTHER" id="PTHR43459:SF1">
    <property type="entry name" value="EG:BACN32G11.4 PROTEIN"/>
    <property type="match status" value="1"/>
</dbReference>
<dbReference type="GO" id="GO:0003824">
    <property type="term" value="F:catalytic activity"/>
    <property type="evidence" value="ECO:0007669"/>
    <property type="project" value="UniProtKB-ARBA"/>
</dbReference>
<reference evidence="1 2" key="1">
    <citation type="journal article" date="2020" name="Int. J. Syst. Evol. Microbiol.">
        <title>Reclassification of Streptomyces castelarensis and Streptomyces sporoclivatus as later heterotypic synonyms of Streptomyces antimycoticus.</title>
        <authorList>
            <person name="Komaki H."/>
            <person name="Tamura T."/>
        </authorList>
    </citation>
    <scope>NUCLEOTIDE SEQUENCE [LARGE SCALE GENOMIC DNA]</scope>
    <source>
        <strain evidence="1 2">NBRC 100767</strain>
    </source>
</reference>
<dbReference type="Proteomes" id="UP000463951">
    <property type="component" value="Chromosome"/>
</dbReference>
<proteinExistence type="predicted"/>
<dbReference type="EMBL" id="AP019620">
    <property type="protein sequence ID" value="BBJ43494.1"/>
    <property type="molecule type" value="Genomic_DNA"/>
</dbReference>